<accession>A0A8J5LI82</accession>
<dbReference type="InterPro" id="IPR001623">
    <property type="entry name" value="DnaJ_domain"/>
</dbReference>
<dbReference type="InterPro" id="IPR018253">
    <property type="entry name" value="DnaJ_domain_CS"/>
</dbReference>
<dbReference type="PROSITE" id="PS51257">
    <property type="entry name" value="PROKAR_LIPOPROTEIN"/>
    <property type="match status" value="1"/>
</dbReference>
<dbReference type="PANTHER" id="PTHR44137">
    <property type="entry name" value="BNAC03G44070D PROTEIN"/>
    <property type="match status" value="1"/>
</dbReference>
<protein>
    <recommendedName>
        <fullName evidence="1">J domain-containing protein</fullName>
    </recommendedName>
</protein>
<keyword evidence="3" id="KW-1185">Reference proteome</keyword>
<dbReference type="EMBL" id="JACMSC010000005">
    <property type="protein sequence ID" value="KAG6520291.1"/>
    <property type="molecule type" value="Genomic_DNA"/>
</dbReference>
<dbReference type="AlphaFoldDB" id="A0A8J5LI82"/>
<evidence type="ECO:0000259" key="1">
    <source>
        <dbReference type="PROSITE" id="PS50076"/>
    </source>
</evidence>
<dbReference type="Proteomes" id="UP000734854">
    <property type="component" value="Unassembled WGS sequence"/>
</dbReference>
<feature type="domain" description="J" evidence="1">
    <location>
        <begin position="38"/>
        <end position="102"/>
    </location>
</feature>
<comment type="caution">
    <text evidence="2">The sequence shown here is derived from an EMBL/GenBank/DDBJ whole genome shotgun (WGS) entry which is preliminary data.</text>
</comment>
<dbReference type="OrthoDB" id="10250354at2759"/>
<evidence type="ECO:0000313" key="2">
    <source>
        <dbReference type="EMBL" id="KAG6520291.1"/>
    </source>
</evidence>
<evidence type="ECO:0000313" key="3">
    <source>
        <dbReference type="Proteomes" id="UP000734854"/>
    </source>
</evidence>
<gene>
    <name evidence="2" type="ORF">ZIOFF_017331</name>
</gene>
<name>A0A8J5LI82_ZINOF</name>
<dbReference type="PROSITE" id="PS50076">
    <property type="entry name" value="DNAJ_2"/>
    <property type="match status" value="1"/>
</dbReference>
<dbReference type="PROSITE" id="PS00636">
    <property type="entry name" value="DNAJ_1"/>
    <property type="match status" value="1"/>
</dbReference>
<proteinExistence type="predicted"/>
<dbReference type="Pfam" id="PF00226">
    <property type="entry name" value="DnaJ"/>
    <property type="match status" value="1"/>
</dbReference>
<dbReference type="SMART" id="SM00271">
    <property type="entry name" value="DnaJ"/>
    <property type="match status" value="1"/>
</dbReference>
<organism evidence="2 3">
    <name type="scientific">Zingiber officinale</name>
    <name type="common">Ginger</name>
    <name type="synonym">Amomum zingiber</name>
    <dbReference type="NCBI Taxonomy" id="94328"/>
    <lineage>
        <taxon>Eukaryota</taxon>
        <taxon>Viridiplantae</taxon>
        <taxon>Streptophyta</taxon>
        <taxon>Embryophyta</taxon>
        <taxon>Tracheophyta</taxon>
        <taxon>Spermatophyta</taxon>
        <taxon>Magnoliopsida</taxon>
        <taxon>Liliopsida</taxon>
        <taxon>Zingiberales</taxon>
        <taxon>Zingiberaceae</taxon>
        <taxon>Zingiber</taxon>
    </lineage>
</organism>
<dbReference type="CDD" id="cd06257">
    <property type="entry name" value="DnaJ"/>
    <property type="match status" value="1"/>
</dbReference>
<dbReference type="PANTHER" id="PTHR44137:SF13">
    <property type="entry name" value="CHAPERONE DNAJ-DOMAIN SUPERFAMILY PROTEIN"/>
    <property type="match status" value="1"/>
</dbReference>
<reference evidence="2 3" key="1">
    <citation type="submission" date="2020-08" db="EMBL/GenBank/DDBJ databases">
        <title>Plant Genome Project.</title>
        <authorList>
            <person name="Zhang R.-G."/>
        </authorList>
    </citation>
    <scope>NUCLEOTIDE SEQUENCE [LARGE SCALE GENOMIC DNA]</scope>
    <source>
        <tissue evidence="2">Rhizome</tissue>
    </source>
</reference>
<sequence length="231" mass="26766">MAESDCKAQLASEIFSASILFSSCAHRGRSRNAPPFVDWYLILRVDEEAEADVIKKQYRRLALQLHPDKNRHPKAEAAFKVVSEAYECLSDKTTRRVFNSERRKFFCSECHRQKFQPSLSRTINNHENPSPGFQKLRRALTALKEARKRFQEECNVIEACLNLNTNATFQDASPVFDPSLYLHHTSYPHSRRIFESSDGQKNMRKTRCASPVYEIRTDQKSSRRKNCSFGI</sequence>